<dbReference type="GO" id="GO:0005886">
    <property type="term" value="C:plasma membrane"/>
    <property type="evidence" value="ECO:0007669"/>
    <property type="project" value="UniProtKB-SubCell"/>
</dbReference>
<dbReference type="InterPro" id="IPR000760">
    <property type="entry name" value="Inositol_monophosphatase-like"/>
</dbReference>
<keyword evidence="8 9" id="KW-0472">Membrane</keyword>
<dbReference type="EMBL" id="AP019782">
    <property type="protein sequence ID" value="BBL72687.1"/>
    <property type="molecule type" value="Genomic_DNA"/>
</dbReference>
<dbReference type="Gene3D" id="3.30.540.10">
    <property type="entry name" value="Fructose-1,6-Bisphosphatase, subunit A, domain 1"/>
    <property type="match status" value="1"/>
</dbReference>
<gene>
    <name evidence="9" type="primary">cysQ</name>
    <name evidence="11" type="ORF">MoryE10_32930</name>
</gene>
<feature type="binding site" evidence="9">
    <location>
        <position position="90"/>
    </location>
    <ligand>
        <name>Mg(2+)</name>
        <dbReference type="ChEBI" id="CHEBI:18420"/>
        <label>1</label>
    </ligand>
</feature>
<dbReference type="Gene3D" id="3.40.190.80">
    <property type="match status" value="1"/>
</dbReference>
<comment type="function">
    <text evidence="9">Converts adenosine-3',5'-bisphosphate (PAP) to AMP.</text>
</comment>
<feature type="binding site" evidence="9">
    <location>
        <position position="216"/>
    </location>
    <ligand>
        <name>substrate</name>
    </ligand>
</feature>
<feature type="binding site" evidence="10">
    <location>
        <position position="92"/>
    </location>
    <ligand>
        <name>Mg(2+)</name>
        <dbReference type="ChEBI" id="CHEBI:18420"/>
        <label>1</label>
        <note>catalytic</note>
    </ligand>
</feature>
<dbReference type="PANTHER" id="PTHR43028">
    <property type="entry name" value="3'(2'),5'-BISPHOSPHATE NUCLEOTIDASE 1"/>
    <property type="match status" value="1"/>
</dbReference>
<comment type="cofactor">
    <cofactor evidence="9 10">
        <name>Mg(2+)</name>
        <dbReference type="ChEBI" id="CHEBI:18420"/>
    </cofactor>
</comment>
<evidence type="ECO:0000256" key="10">
    <source>
        <dbReference type="PIRSR" id="PIRSR600760-2"/>
    </source>
</evidence>
<evidence type="ECO:0000256" key="1">
    <source>
        <dbReference type="ARBA" id="ARBA00001625"/>
    </source>
</evidence>
<dbReference type="FunFam" id="3.40.190.80:FF:000005">
    <property type="entry name" value="3'(2'),5'-bisphosphate nucleotidase CysQ"/>
    <property type="match status" value="1"/>
</dbReference>
<evidence type="ECO:0000256" key="4">
    <source>
        <dbReference type="ARBA" id="ARBA00022519"/>
    </source>
</evidence>
<comment type="catalytic activity">
    <reaction evidence="1 9">
        <text>adenosine 3',5'-bisphosphate + H2O = AMP + phosphate</text>
        <dbReference type="Rhea" id="RHEA:10040"/>
        <dbReference type="ChEBI" id="CHEBI:15377"/>
        <dbReference type="ChEBI" id="CHEBI:43474"/>
        <dbReference type="ChEBI" id="CHEBI:58343"/>
        <dbReference type="ChEBI" id="CHEBI:456215"/>
        <dbReference type="EC" id="3.1.3.7"/>
    </reaction>
</comment>
<dbReference type="GO" id="GO:0000287">
    <property type="term" value="F:magnesium ion binding"/>
    <property type="evidence" value="ECO:0007669"/>
    <property type="project" value="UniProtKB-UniRule"/>
</dbReference>
<dbReference type="SUPFAM" id="SSF56655">
    <property type="entry name" value="Carbohydrate phosphatase"/>
    <property type="match status" value="1"/>
</dbReference>
<organism evidence="11 12">
    <name type="scientific">Methylogaea oryzae</name>
    <dbReference type="NCBI Taxonomy" id="1295382"/>
    <lineage>
        <taxon>Bacteria</taxon>
        <taxon>Pseudomonadati</taxon>
        <taxon>Pseudomonadota</taxon>
        <taxon>Gammaproteobacteria</taxon>
        <taxon>Methylococcales</taxon>
        <taxon>Methylococcaceae</taxon>
        <taxon>Methylogaea</taxon>
    </lineage>
</organism>
<keyword evidence="6 9" id="KW-0378">Hydrolase</keyword>
<reference evidence="11" key="1">
    <citation type="submission" date="2019-06" db="EMBL/GenBank/DDBJ databases">
        <title>Complete genome sequence of Methylogaea oryzae strain JCM16910.</title>
        <authorList>
            <person name="Asakawa S."/>
        </authorList>
    </citation>
    <scope>NUCLEOTIDE SEQUENCE</scope>
    <source>
        <strain evidence="11">E10</strain>
    </source>
</reference>
<dbReference type="CDD" id="cd01638">
    <property type="entry name" value="CysQ"/>
    <property type="match status" value="1"/>
</dbReference>
<protein>
    <recommendedName>
        <fullName evidence="9">3'(2'),5'-bisphosphate nucleotidase CysQ</fullName>
        <ecNumber evidence="9">3.1.3.7</ecNumber>
    </recommendedName>
    <alternativeName>
        <fullName evidence="9">3'(2'),5-bisphosphonucleoside 3'(2')-phosphohydrolase</fullName>
    </alternativeName>
    <alternativeName>
        <fullName evidence="9">3'-phosphoadenosine 5'-phosphate phosphatase</fullName>
        <shortName evidence="9">PAP phosphatase</shortName>
    </alternativeName>
</protein>
<feature type="binding site" evidence="9 10">
    <location>
        <position position="93"/>
    </location>
    <ligand>
        <name>Mg(2+)</name>
        <dbReference type="ChEBI" id="CHEBI:18420"/>
        <label>2</label>
    </ligand>
</feature>
<feature type="binding site" evidence="10">
    <location>
        <position position="70"/>
    </location>
    <ligand>
        <name>Mg(2+)</name>
        <dbReference type="ChEBI" id="CHEBI:18420"/>
        <label>1</label>
        <note>catalytic</note>
    </ligand>
</feature>
<comment type="similarity">
    <text evidence="2 9">Belongs to the inositol monophosphatase superfamily. CysQ family.</text>
</comment>
<dbReference type="InterPro" id="IPR020583">
    <property type="entry name" value="Inositol_monoP_metal-BS"/>
</dbReference>
<dbReference type="PROSITE" id="PS00630">
    <property type="entry name" value="IMP_2"/>
    <property type="match status" value="1"/>
</dbReference>
<evidence type="ECO:0000256" key="5">
    <source>
        <dbReference type="ARBA" id="ARBA00022723"/>
    </source>
</evidence>
<dbReference type="RefSeq" id="WP_054773611.1">
    <property type="nucleotide sequence ID" value="NZ_AP019782.1"/>
</dbReference>
<proteinExistence type="inferred from homology"/>
<keyword evidence="5 9" id="KW-0479">Metal-binding</keyword>
<evidence type="ECO:0000256" key="3">
    <source>
        <dbReference type="ARBA" id="ARBA00022475"/>
    </source>
</evidence>
<dbReference type="GO" id="GO:0050427">
    <property type="term" value="P:3'-phosphoadenosine 5'-phosphosulfate metabolic process"/>
    <property type="evidence" value="ECO:0007669"/>
    <property type="project" value="TreeGrafter"/>
</dbReference>
<accession>A0A8D4VU50</accession>
<keyword evidence="7 9" id="KW-0460">Magnesium</keyword>
<keyword evidence="3 9" id="KW-1003">Cell membrane</keyword>
<feature type="binding site" evidence="9">
    <location>
        <position position="92"/>
    </location>
    <ligand>
        <name>Mg(2+)</name>
        <dbReference type="ChEBI" id="CHEBI:18420"/>
        <label>1</label>
    </ligand>
</feature>
<dbReference type="NCBIfam" id="TIGR01331">
    <property type="entry name" value="bisphos_cysQ"/>
    <property type="match status" value="1"/>
</dbReference>
<feature type="binding site" evidence="9">
    <location>
        <position position="216"/>
    </location>
    <ligand>
        <name>Mg(2+)</name>
        <dbReference type="ChEBI" id="CHEBI:18420"/>
        <label>2</label>
    </ligand>
</feature>
<comment type="subcellular location">
    <subcellularLocation>
        <location evidence="9">Cell inner membrane</location>
        <topology evidence="9">Peripheral membrane protein</topology>
        <orientation evidence="9">Cytoplasmic side</orientation>
    </subcellularLocation>
</comment>
<feature type="binding site" evidence="10">
    <location>
        <position position="216"/>
    </location>
    <ligand>
        <name>Mg(2+)</name>
        <dbReference type="ChEBI" id="CHEBI:18420"/>
        <label>1</label>
        <note>catalytic</note>
    </ligand>
</feature>
<evidence type="ECO:0000313" key="11">
    <source>
        <dbReference type="EMBL" id="BBL72687.1"/>
    </source>
</evidence>
<keyword evidence="4 9" id="KW-0997">Cell inner membrane</keyword>
<dbReference type="Proteomes" id="UP000824988">
    <property type="component" value="Chromosome"/>
</dbReference>
<name>A0A8D4VU50_9GAMM</name>
<feature type="binding site" evidence="9">
    <location>
        <position position="70"/>
    </location>
    <ligand>
        <name>Mg(2+)</name>
        <dbReference type="ChEBI" id="CHEBI:18420"/>
        <label>1</label>
    </ligand>
</feature>
<dbReference type="GO" id="GO:0046854">
    <property type="term" value="P:phosphatidylinositol phosphate biosynthetic process"/>
    <property type="evidence" value="ECO:0007669"/>
    <property type="project" value="InterPro"/>
</dbReference>
<dbReference type="GO" id="GO:0000103">
    <property type="term" value="P:sulfate assimilation"/>
    <property type="evidence" value="ECO:0007669"/>
    <property type="project" value="TreeGrafter"/>
</dbReference>
<dbReference type="GO" id="GO:0008441">
    <property type="term" value="F:3'(2'),5'-bisphosphate nucleotidase activity"/>
    <property type="evidence" value="ECO:0007669"/>
    <property type="project" value="UniProtKB-UniRule"/>
</dbReference>
<dbReference type="KEGG" id="moz:MoryE10_32930"/>
<evidence type="ECO:0000313" key="12">
    <source>
        <dbReference type="Proteomes" id="UP000824988"/>
    </source>
</evidence>
<evidence type="ECO:0000256" key="9">
    <source>
        <dbReference type="HAMAP-Rule" id="MF_02095"/>
    </source>
</evidence>
<evidence type="ECO:0000256" key="2">
    <source>
        <dbReference type="ARBA" id="ARBA00005289"/>
    </source>
</evidence>
<dbReference type="EC" id="3.1.3.7" evidence="9"/>
<feature type="binding site" evidence="9 10">
    <location>
        <position position="90"/>
    </location>
    <ligand>
        <name>Mg(2+)</name>
        <dbReference type="ChEBI" id="CHEBI:18420"/>
        <label>2</label>
    </ligand>
</feature>
<dbReference type="PRINTS" id="PR00377">
    <property type="entry name" value="IMPHPHTASES"/>
</dbReference>
<feature type="binding site" evidence="9">
    <location>
        <begin position="92"/>
        <end position="95"/>
    </location>
    <ligand>
        <name>substrate</name>
    </ligand>
</feature>
<dbReference type="Pfam" id="PF00459">
    <property type="entry name" value="Inositol_P"/>
    <property type="match status" value="1"/>
</dbReference>
<dbReference type="HAMAP" id="MF_02095">
    <property type="entry name" value="CysQ"/>
    <property type="match status" value="1"/>
</dbReference>
<dbReference type="PROSITE" id="PS00629">
    <property type="entry name" value="IMP_1"/>
    <property type="match status" value="1"/>
</dbReference>
<sequence length="270" mass="28781">MPDTDLAALLEPVAALARLAGAAIMEIYRGDIQVEYKDDCSPLTAADMAAHACIERGLAALTPDIPLLSEESKDTPAELRLGWSTYWLVDPLDGTKEFIKRNGEFTVNIALIRDHAPVLGVVYVPAQGLSYQAARGCGAFKQVNGQAAQAIAVRGEPPAVPVVVGSRSHGAERLGGYLQRLGEHRLSSVGSSLKFCLVAEGAADLYPRFGPTSEWDTAAAQCVVEQAGGSVVDLQGRPLRYGAKEGLLNPEFLVYGSSRRDWLSYISAPA</sequence>
<feature type="binding site" evidence="9">
    <location>
        <position position="70"/>
    </location>
    <ligand>
        <name>substrate</name>
    </ligand>
</feature>
<evidence type="ECO:0000256" key="8">
    <source>
        <dbReference type="ARBA" id="ARBA00023136"/>
    </source>
</evidence>
<dbReference type="PANTHER" id="PTHR43028:SF5">
    <property type="entry name" value="3'(2'),5'-BISPHOSPHATE NUCLEOTIDASE 1"/>
    <property type="match status" value="1"/>
</dbReference>
<keyword evidence="12" id="KW-1185">Reference proteome</keyword>
<evidence type="ECO:0000256" key="6">
    <source>
        <dbReference type="ARBA" id="ARBA00022801"/>
    </source>
</evidence>
<dbReference type="InterPro" id="IPR006240">
    <property type="entry name" value="CysQ"/>
</dbReference>
<evidence type="ECO:0000256" key="7">
    <source>
        <dbReference type="ARBA" id="ARBA00022842"/>
    </source>
</evidence>
<dbReference type="InterPro" id="IPR020550">
    <property type="entry name" value="Inositol_monophosphatase_CS"/>
</dbReference>
<dbReference type="InterPro" id="IPR050725">
    <property type="entry name" value="CysQ/Inositol_MonoPase"/>
</dbReference>
<dbReference type="AlphaFoldDB" id="A0A8D4VU50"/>